<evidence type="ECO:0000256" key="1">
    <source>
        <dbReference type="SAM" id="MobiDB-lite"/>
    </source>
</evidence>
<evidence type="ECO:0000313" key="2">
    <source>
        <dbReference type="EMBL" id="GLK14523.1"/>
    </source>
</evidence>
<comment type="caution">
    <text evidence="2">The sequence shown here is derived from an EMBL/GenBank/DDBJ whole genome shotgun (WGS) entry which is preliminary data.</text>
</comment>
<dbReference type="AlphaFoldDB" id="A0A9W6IAC1"/>
<dbReference type="EMBL" id="BSEV01000033">
    <property type="protein sequence ID" value="GLK14523.1"/>
    <property type="molecule type" value="Genomic_DNA"/>
</dbReference>
<sequence length="115" mass="11936">MVLPAPGSPETIRHPGACGLSASAPWASASWASVPPAATMAVILPAPDVSAHLVYGGPDDASDELAGAGLAVTLHREPANPRTREPANPRTREPANGHVDVDCRRRPLFRFGNAT</sequence>
<evidence type="ECO:0000313" key="3">
    <source>
        <dbReference type="Proteomes" id="UP001143474"/>
    </source>
</evidence>
<dbReference type="Proteomes" id="UP001143474">
    <property type="component" value="Unassembled WGS sequence"/>
</dbReference>
<reference evidence="2" key="2">
    <citation type="submission" date="2023-01" db="EMBL/GenBank/DDBJ databases">
        <authorList>
            <person name="Sun Q."/>
            <person name="Evtushenko L."/>
        </authorList>
    </citation>
    <scope>NUCLEOTIDE SEQUENCE</scope>
    <source>
        <strain evidence="2">VKM Ac-2007</strain>
    </source>
</reference>
<name>A0A9W6IAC1_9ACTN</name>
<gene>
    <name evidence="2" type="ORF">GCM10017600_79350</name>
</gene>
<keyword evidence="3" id="KW-1185">Reference proteome</keyword>
<protein>
    <submittedName>
        <fullName evidence="2">Uncharacterized protein</fullName>
    </submittedName>
</protein>
<feature type="region of interest" description="Disordered" evidence="1">
    <location>
        <begin position="76"/>
        <end position="101"/>
    </location>
</feature>
<organism evidence="2 3">
    <name type="scientific">Streptosporangium carneum</name>
    <dbReference type="NCBI Taxonomy" id="47481"/>
    <lineage>
        <taxon>Bacteria</taxon>
        <taxon>Bacillati</taxon>
        <taxon>Actinomycetota</taxon>
        <taxon>Actinomycetes</taxon>
        <taxon>Streptosporangiales</taxon>
        <taxon>Streptosporangiaceae</taxon>
        <taxon>Streptosporangium</taxon>
    </lineage>
</organism>
<accession>A0A9W6IAC1</accession>
<reference evidence="2" key="1">
    <citation type="journal article" date="2014" name="Int. J. Syst. Evol. Microbiol.">
        <title>Complete genome sequence of Corynebacterium casei LMG S-19264T (=DSM 44701T), isolated from a smear-ripened cheese.</title>
        <authorList>
            <consortium name="US DOE Joint Genome Institute (JGI-PGF)"/>
            <person name="Walter F."/>
            <person name="Albersmeier A."/>
            <person name="Kalinowski J."/>
            <person name="Ruckert C."/>
        </authorList>
    </citation>
    <scope>NUCLEOTIDE SEQUENCE</scope>
    <source>
        <strain evidence="2">VKM Ac-2007</strain>
    </source>
</reference>
<proteinExistence type="predicted"/>